<protein>
    <submittedName>
        <fullName evidence="1">Uncharacterized protein</fullName>
    </submittedName>
</protein>
<organism evidence="1 2">
    <name type="scientific">Erwinia phage KEY</name>
    <dbReference type="NCBI Taxonomy" id="2821255"/>
    <lineage>
        <taxon>Viruses</taxon>
        <taxon>Duplodnaviria</taxon>
        <taxon>Heunggongvirae</taxon>
        <taxon>Uroviricota</taxon>
        <taxon>Caudoviricetes</taxon>
        <taxon>Demerecviridae</taxon>
        <taxon>Keyvirus</taxon>
        <taxon>Keyvirus key</taxon>
    </lineage>
</organism>
<name>A0AAE8BE53_9CAUD</name>
<dbReference type="EMBL" id="MZ616364">
    <property type="protein sequence ID" value="QYC51551.1"/>
    <property type="molecule type" value="Genomic_DNA"/>
</dbReference>
<sequence length="62" mass="7198">MSKFILDKDKLVGTSYSFLINDLEEGELKEIPLCTSDNGLLFYNWCIKLGLEENQSIWVRNL</sequence>
<keyword evidence="2" id="KW-1185">Reference proteome</keyword>
<evidence type="ECO:0000313" key="2">
    <source>
        <dbReference type="Proteomes" id="UP001215551"/>
    </source>
</evidence>
<proteinExistence type="predicted"/>
<gene>
    <name evidence="1" type="ORF">key_060</name>
</gene>
<reference evidence="2" key="1">
    <citation type="journal article" date="2023" name="Virus Res">
        <title>Broad-host-range lytic Erwinia phage Key with exopolysaccharide degrading activity.</title>
        <authorList>
            <person name="Zlatohurska M."/>
            <person name="Gorb T."/>
            <person name="Romaniuk L."/>
            <person name="Shenderovska N."/>
            <person name="Faidiuk Y."/>
            <person name="Zhuminska G."/>
            <person name="Hubar Y."/>
            <person name="Hubar O."/>
            <person name="Kropinski A.M."/>
            <person name="Kushkina A."/>
            <person name="Tovkach F."/>
        </authorList>
    </citation>
    <scope>NUCLEOTIDE SEQUENCE [LARGE SCALE GENOMIC DNA]</scope>
</reference>
<evidence type="ECO:0000313" key="1">
    <source>
        <dbReference type="EMBL" id="QYC51551.1"/>
    </source>
</evidence>
<accession>A0AAE8BE53</accession>
<dbReference type="Proteomes" id="UP001215551">
    <property type="component" value="Segment"/>
</dbReference>